<gene>
    <name evidence="2" type="ORF">DQ400_06745</name>
</gene>
<evidence type="ECO:0000259" key="1">
    <source>
        <dbReference type="SMART" id="SM00731"/>
    </source>
</evidence>
<dbReference type="PANTHER" id="PTHR38773:SF1">
    <property type="entry name" value="PROTEIN SPRT"/>
    <property type="match status" value="1"/>
</dbReference>
<evidence type="ECO:0000313" key="2">
    <source>
        <dbReference type="EMBL" id="RBI68074.1"/>
    </source>
</evidence>
<protein>
    <submittedName>
        <fullName evidence="2">Metallopeptidase</fullName>
    </submittedName>
</protein>
<dbReference type="InterPro" id="IPR006640">
    <property type="entry name" value="SprT-like_domain"/>
</dbReference>
<dbReference type="PANTHER" id="PTHR38773">
    <property type="entry name" value="PROTEIN SPRT"/>
    <property type="match status" value="1"/>
</dbReference>
<name>A0A365TQA6_9GAMM</name>
<accession>A0A365TQA6</accession>
<dbReference type="EMBL" id="QNTU01000003">
    <property type="protein sequence ID" value="RBI68074.1"/>
    <property type="molecule type" value="Genomic_DNA"/>
</dbReference>
<dbReference type="GO" id="GO:0006950">
    <property type="term" value="P:response to stress"/>
    <property type="evidence" value="ECO:0007669"/>
    <property type="project" value="UniProtKB-ARBA"/>
</dbReference>
<comment type="caution">
    <text evidence="2">The sequence shown here is derived from an EMBL/GenBank/DDBJ whole genome shotgun (WGS) entry which is preliminary data.</text>
</comment>
<dbReference type="AlphaFoldDB" id="A0A365TQA6"/>
<dbReference type="RefSeq" id="WP_113269028.1">
    <property type="nucleotide sequence ID" value="NZ_QNTU01000003.1"/>
</dbReference>
<dbReference type="OrthoDB" id="267364at2"/>
<keyword evidence="3" id="KW-1185">Reference proteome</keyword>
<organism evidence="2 3">
    <name type="scientific">Vreelandella sulfidaeris</name>
    <dbReference type="NCBI Taxonomy" id="115553"/>
    <lineage>
        <taxon>Bacteria</taxon>
        <taxon>Pseudomonadati</taxon>
        <taxon>Pseudomonadota</taxon>
        <taxon>Gammaproteobacteria</taxon>
        <taxon>Oceanospirillales</taxon>
        <taxon>Halomonadaceae</taxon>
        <taxon>Vreelandella</taxon>
    </lineage>
</organism>
<dbReference type="Proteomes" id="UP000252204">
    <property type="component" value="Unassembled WGS sequence"/>
</dbReference>
<dbReference type="SMART" id="SM00731">
    <property type="entry name" value="SprT"/>
    <property type="match status" value="1"/>
</dbReference>
<evidence type="ECO:0000313" key="3">
    <source>
        <dbReference type="Proteomes" id="UP000252204"/>
    </source>
</evidence>
<proteinExistence type="predicted"/>
<reference evidence="3" key="1">
    <citation type="submission" date="2018-06" db="EMBL/GenBank/DDBJ databases">
        <title>Whole genome sequencing of four bacterial strains from South Shetland trench revealing bio-synthetic gene clusters.</title>
        <authorList>
            <person name="Abdel-Mageed W.M."/>
            <person name="Lehri B."/>
            <person name="Jarmusch S."/>
            <person name="Miranda K."/>
            <person name="Goodfellow M."/>
            <person name="Jaspars M."/>
            <person name="Karlyshev A.V."/>
        </authorList>
    </citation>
    <scope>NUCLEOTIDE SEQUENCE [LARGE SCALE GENOMIC DNA]</scope>
    <source>
        <strain evidence="3">SST4</strain>
    </source>
</reference>
<dbReference type="Pfam" id="PF10263">
    <property type="entry name" value="SprT-like"/>
    <property type="match status" value="1"/>
</dbReference>
<sequence>MKTLPLPSWPAAELAAMSETELHRAVRVRVEQALQRCREVCPSLPAPTVCFNLRGASAGQAHLGRGGLRFNPVLLSENRTAFFEEIIPHEMAHWLVFHLHNGARLKPHGREWQTVMRDLFGLAPNVTHQFDIQKAQSAPYRYQCDCQFHRFTARRHTLVANGRRYRCRYCAKTLVYRPEVAS</sequence>
<feature type="domain" description="SprT-like" evidence="1">
    <location>
        <begin position="24"/>
        <end position="177"/>
    </location>
</feature>